<dbReference type="SUPFAM" id="SSF50814">
    <property type="entry name" value="Lipocalins"/>
    <property type="match status" value="1"/>
</dbReference>
<dbReference type="InterPro" id="IPR002345">
    <property type="entry name" value="Lipocalin"/>
</dbReference>
<comment type="subcellular location">
    <subcellularLocation>
        <location evidence="1">Secreted</location>
    </subcellularLocation>
</comment>
<accession>A0A9L0KE03</accession>
<feature type="domain" description="Lipocalin/cytosolic fatty-acid binding" evidence="7">
    <location>
        <begin position="2"/>
        <end position="93"/>
    </location>
</feature>
<reference evidence="8" key="3">
    <citation type="submission" date="2025-09" db="UniProtKB">
        <authorList>
            <consortium name="Ensembl"/>
        </authorList>
    </citation>
    <scope>IDENTIFICATION</scope>
</reference>
<keyword evidence="6" id="KW-1015">Disulfide bond</keyword>
<dbReference type="AlphaFoldDB" id="A0A9L0KE03"/>
<keyword evidence="4" id="KW-0494">Milk protein</keyword>
<dbReference type="InterPro" id="IPR002447">
    <property type="entry name" value="Blactoglobulin"/>
</dbReference>
<dbReference type="GO" id="GO:0005576">
    <property type="term" value="C:extracellular region"/>
    <property type="evidence" value="ECO:0007669"/>
    <property type="project" value="UniProtKB-SubCell"/>
</dbReference>
<name>A0A9L0KE03_EQUAS</name>
<dbReference type="PANTHER" id="PTHR11430">
    <property type="entry name" value="LIPOCALIN"/>
    <property type="match status" value="1"/>
</dbReference>
<dbReference type="GeneTree" id="ENSGT00940000170466"/>
<protein>
    <recommendedName>
        <fullName evidence="7">Lipocalin/cytosolic fatty-acid binding domain-containing protein</fullName>
    </recommendedName>
</protein>
<dbReference type="Ensembl" id="ENSEAST00005048605.1">
    <property type="protein sequence ID" value="ENSEASP00005059525.1"/>
    <property type="gene ID" value="ENSEASG00005027918.1"/>
</dbReference>
<proteinExistence type="inferred from homology"/>
<evidence type="ECO:0000256" key="3">
    <source>
        <dbReference type="ARBA" id="ARBA00022525"/>
    </source>
</evidence>
<dbReference type="PRINTS" id="PR00179">
    <property type="entry name" value="LIPOCALIN"/>
</dbReference>
<evidence type="ECO:0000256" key="6">
    <source>
        <dbReference type="ARBA" id="ARBA00023157"/>
    </source>
</evidence>
<evidence type="ECO:0000256" key="2">
    <source>
        <dbReference type="ARBA" id="ARBA00006889"/>
    </source>
</evidence>
<dbReference type="Gene3D" id="2.40.128.20">
    <property type="match status" value="1"/>
</dbReference>
<evidence type="ECO:0000313" key="9">
    <source>
        <dbReference type="Proteomes" id="UP000694387"/>
    </source>
</evidence>
<evidence type="ECO:0000313" key="8">
    <source>
        <dbReference type="Ensembl" id="ENSEASP00005059525.1"/>
    </source>
</evidence>
<dbReference type="PANTHER" id="PTHR11430:SF117">
    <property type="entry name" value="GLYCODELIN"/>
    <property type="match status" value="1"/>
</dbReference>
<dbReference type="Pfam" id="PF00061">
    <property type="entry name" value="Lipocalin"/>
    <property type="match status" value="1"/>
</dbReference>
<comment type="similarity">
    <text evidence="2">Belongs to the calycin superfamily. Lipocalin family.</text>
</comment>
<keyword evidence="3" id="KW-0964">Secreted</keyword>
<keyword evidence="9" id="KW-1185">Reference proteome</keyword>
<reference evidence="8" key="2">
    <citation type="submission" date="2025-08" db="UniProtKB">
        <authorList>
            <consortium name="Ensembl"/>
        </authorList>
    </citation>
    <scope>IDENTIFICATION</scope>
</reference>
<sequence>ANHVCVERNIVAQKTEDPAVFTVNYQGERKISVLDTDYAHYMFFCVGPPLPSAEHGTVCQYLARTQKVDEEVMEKFSRALQPLPGHVQIIQDPSGGQ</sequence>
<reference evidence="8 9" key="1">
    <citation type="journal article" date="2020" name="Nat. Commun.">
        <title>Donkey genomes provide new insights into domestication and selection for coat color.</title>
        <authorList>
            <person name="Wang"/>
            <person name="C."/>
            <person name="Li"/>
            <person name="H."/>
            <person name="Guo"/>
            <person name="Y."/>
            <person name="Huang"/>
            <person name="J."/>
            <person name="Sun"/>
            <person name="Y."/>
            <person name="Min"/>
            <person name="J."/>
            <person name="Wang"/>
            <person name="J."/>
            <person name="Fang"/>
            <person name="X."/>
            <person name="Zhao"/>
            <person name="Z."/>
            <person name="Wang"/>
            <person name="S."/>
            <person name="Zhang"/>
            <person name="Y."/>
            <person name="Liu"/>
            <person name="Q."/>
            <person name="Jiang"/>
            <person name="Q."/>
            <person name="Wang"/>
            <person name="X."/>
            <person name="Guo"/>
            <person name="Y."/>
            <person name="Yang"/>
            <person name="C."/>
            <person name="Wang"/>
            <person name="Y."/>
            <person name="Tian"/>
            <person name="F."/>
            <person name="Zhuang"/>
            <person name="G."/>
            <person name="Fan"/>
            <person name="Y."/>
            <person name="Gao"/>
            <person name="Q."/>
            <person name="Li"/>
            <person name="Y."/>
            <person name="Ju"/>
            <person name="Z."/>
            <person name="Li"/>
            <person name="J."/>
            <person name="Li"/>
            <person name="R."/>
            <person name="Hou"/>
            <person name="M."/>
            <person name="Yang"/>
            <person name="G."/>
            <person name="Liu"/>
            <person name="G."/>
            <person name="Liu"/>
            <person name="W."/>
            <person name="Guo"/>
            <person name="J."/>
            <person name="Pan"/>
            <person name="S."/>
            <person name="Fan"/>
            <person name="G."/>
            <person name="Zhang"/>
            <person name="W."/>
            <person name="Zhang"/>
            <person name="R."/>
            <person name="Yu"/>
            <person name="J."/>
            <person name="Zhang"/>
            <person name="X."/>
            <person name="Yin"/>
            <person name="Q."/>
            <person name="Ji"/>
            <person name="C."/>
            <person name="Jin"/>
            <person name="Y."/>
            <person name="Yue"/>
            <person name="G."/>
            <person name="Liu"/>
            <person name="M."/>
            <person name="Xu"/>
            <person name="J."/>
            <person name="Liu"/>
            <person name="S."/>
            <person name="Jordana"/>
            <person name="J."/>
            <person name="Noce"/>
            <person name="A."/>
            <person name="Amills"/>
            <person name="M."/>
            <person name="Wu"/>
            <person name="D.D."/>
            <person name="Li"/>
            <person name="S."/>
            <person name="Zhou"/>
            <person name="X. and Zhong"/>
            <person name="J."/>
        </authorList>
    </citation>
    <scope>NUCLEOTIDE SEQUENCE [LARGE SCALE GENOMIC DNA]</scope>
</reference>
<evidence type="ECO:0000256" key="1">
    <source>
        <dbReference type="ARBA" id="ARBA00004613"/>
    </source>
</evidence>
<dbReference type="InterPro" id="IPR012674">
    <property type="entry name" value="Calycin"/>
</dbReference>
<dbReference type="InterPro" id="IPR000566">
    <property type="entry name" value="Lipocln_cytosolic_FA-bd_dom"/>
</dbReference>
<evidence type="ECO:0000256" key="5">
    <source>
        <dbReference type="ARBA" id="ARBA00023072"/>
    </source>
</evidence>
<dbReference type="Proteomes" id="UP000694387">
    <property type="component" value="Chromosome 10"/>
</dbReference>
<evidence type="ECO:0000256" key="4">
    <source>
        <dbReference type="ARBA" id="ARBA00022743"/>
    </source>
</evidence>
<dbReference type="PRINTS" id="PR01172">
    <property type="entry name" value="BLCTOGLOBULN"/>
</dbReference>
<keyword evidence="5" id="KW-0683">Retinol-binding</keyword>
<evidence type="ECO:0000259" key="7">
    <source>
        <dbReference type="Pfam" id="PF00061"/>
    </source>
</evidence>
<gene>
    <name evidence="8" type="primary">LOC106845507</name>
</gene>
<dbReference type="GO" id="GO:0019841">
    <property type="term" value="F:retinol binding"/>
    <property type="evidence" value="ECO:0007669"/>
    <property type="project" value="UniProtKB-KW"/>
</dbReference>
<organism evidence="8 9">
    <name type="scientific">Equus asinus</name>
    <name type="common">Donkey</name>
    <name type="synonym">Equus africanus asinus</name>
    <dbReference type="NCBI Taxonomy" id="9793"/>
    <lineage>
        <taxon>Eukaryota</taxon>
        <taxon>Metazoa</taxon>
        <taxon>Chordata</taxon>
        <taxon>Craniata</taxon>
        <taxon>Vertebrata</taxon>
        <taxon>Euteleostomi</taxon>
        <taxon>Mammalia</taxon>
        <taxon>Eutheria</taxon>
        <taxon>Laurasiatheria</taxon>
        <taxon>Perissodactyla</taxon>
        <taxon>Equidae</taxon>
        <taxon>Equus</taxon>
    </lineage>
</organism>